<accession>A0ABX7VIS4</accession>
<dbReference type="Proteomes" id="UP000665047">
    <property type="component" value="Chromosome"/>
</dbReference>
<dbReference type="SUPFAM" id="SSF56399">
    <property type="entry name" value="ADP-ribosylation"/>
    <property type="match status" value="1"/>
</dbReference>
<dbReference type="RefSeq" id="WP_209028128.1">
    <property type="nucleotide sequence ID" value="NZ_CP072455.1"/>
</dbReference>
<gene>
    <name evidence="1" type="ORF">HGO23_04620</name>
</gene>
<dbReference type="EMBL" id="CP072455">
    <property type="protein sequence ID" value="QTL40664.1"/>
    <property type="molecule type" value="Genomic_DNA"/>
</dbReference>
<proteinExistence type="predicted"/>
<evidence type="ECO:0000313" key="1">
    <source>
        <dbReference type="EMBL" id="QTL40664.1"/>
    </source>
</evidence>
<reference evidence="1 2" key="1">
    <citation type="submission" date="2021-03" db="EMBL/GenBank/DDBJ databases">
        <title>Complete Genome Sequence Data of Xenorhabdus budapestensis strain C72, a Candidate Biological Control Agent, from China.</title>
        <authorList>
            <person name="LI B."/>
            <person name="WANG S."/>
            <person name="QIU D."/>
        </authorList>
    </citation>
    <scope>NUCLEOTIDE SEQUENCE [LARGE SCALE GENOMIC DNA]</scope>
    <source>
        <strain evidence="1 2">C-7-2</strain>
    </source>
</reference>
<protein>
    <recommendedName>
        <fullName evidence="3">DUF3990 domain-containing protein</fullName>
    </recommendedName>
</protein>
<evidence type="ECO:0008006" key="3">
    <source>
        <dbReference type="Google" id="ProtNLM"/>
    </source>
</evidence>
<name>A0ABX7VIS4_XENBU</name>
<sequence length="186" mass="21160">MKLIGFHGTDANNEASILGGNFRVSAKDDEWLGTGAYFFVEGLGDPQKNAEDWARLQAWNNKKKLNNYSEFVVLSVEIIVQKALELDTNEGLQAFEIFRTVILTRMRKQGIQKSKSLLENDCTICNLIMAQTDFDAIIRNEYIKLDKFTRIIKYQSRIPNCRIVSVKNPTKSINKGKIKSVIRGLV</sequence>
<keyword evidence="2" id="KW-1185">Reference proteome</keyword>
<evidence type="ECO:0000313" key="2">
    <source>
        <dbReference type="Proteomes" id="UP000665047"/>
    </source>
</evidence>
<organism evidence="1 2">
    <name type="scientific">Xenorhabdus budapestensis</name>
    <dbReference type="NCBI Taxonomy" id="290110"/>
    <lineage>
        <taxon>Bacteria</taxon>
        <taxon>Pseudomonadati</taxon>
        <taxon>Pseudomonadota</taxon>
        <taxon>Gammaproteobacteria</taxon>
        <taxon>Enterobacterales</taxon>
        <taxon>Morganellaceae</taxon>
        <taxon>Xenorhabdus</taxon>
    </lineage>
</organism>